<dbReference type="InterPro" id="IPR036286">
    <property type="entry name" value="LexA/Signal_pep-like_sf"/>
</dbReference>
<evidence type="ECO:0000256" key="1">
    <source>
        <dbReference type="ARBA" id="ARBA00023015"/>
    </source>
</evidence>
<dbReference type="InterPro" id="IPR001387">
    <property type="entry name" value="Cro/C1-type_HTH"/>
</dbReference>
<keyword evidence="6" id="KW-1185">Reference proteome</keyword>
<keyword evidence="1" id="KW-0805">Transcription regulation</keyword>
<dbReference type="Proteomes" id="UP000182179">
    <property type="component" value="Unassembled WGS sequence"/>
</dbReference>
<evidence type="ECO:0000256" key="2">
    <source>
        <dbReference type="ARBA" id="ARBA00023125"/>
    </source>
</evidence>
<dbReference type="SUPFAM" id="SSF51306">
    <property type="entry name" value="LexA/Signal peptidase"/>
    <property type="match status" value="1"/>
</dbReference>
<evidence type="ECO:0000313" key="6">
    <source>
        <dbReference type="Proteomes" id="UP000182179"/>
    </source>
</evidence>
<dbReference type="PANTHER" id="PTHR40661:SF3">
    <property type="entry name" value="FELS-1 PROPHAGE TRANSCRIPTIONAL REGULATOR"/>
    <property type="match status" value="1"/>
</dbReference>
<dbReference type="Pfam" id="PF00717">
    <property type="entry name" value="Peptidase_S24"/>
    <property type="match status" value="1"/>
</dbReference>
<proteinExistence type="predicted"/>
<dbReference type="PROSITE" id="PS50943">
    <property type="entry name" value="HTH_CROC1"/>
    <property type="match status" value="1"/>
</dbReference>
<dbReference type="SUPFAM" id="SSF47413">
    <property type="entry name" value="lambda repressor-like DNA-binding domains"/>
    <property type="match status" value="1"/>
</dbReference>
<accession>A0A1H4U4A5</accession>
<organism evidence="5 6">
    <name type="scientific">Pseudomonas costantinii</name>
    <dbReference type="NCBI Taxonomy" id="168469"/>
    <lineage>
        <taxon>Bacteria</taxon>
        <taxon>Pseudomonadati</taxon>
        <taxon>Pseudomonadota</taxon>
        <taxon>Gammaproteobacteria</taxon>
        <taxon>Pseudomonadales</taxon>
        <taxon>Pseudomonadaceae</taxon>
        <taxon>Pseudomonas</taxon>
    </lineage>
</organism>
<dbReference type="InterPro" id="IPR015927">
    <property type="entry name" value="Peptidase_S24_S26A/B/C"/>
</dbReference>
<evidence type="ECO:0000259" key="4">
    <source>
        <dbReference type="PROSITE" id="PS50943"/>
    </source>
</evidence>
<evidence type="ECO:0000313" key="5">
    <source>
        <dbReference type="EMBL" id="SEC63539.1"/>
    </source>
</evidence>
<gene>
    <name evidence="5" type="ORF">SAMN04515675_0056</name>
</gene>
<dbReference type="CDD" id="cd00093">
    <property type="entry name" value="HTH_XRE"/>
    <property type="match status" value="1"/>
</dbReference>
<dbReference type="CDD" id="cd06529">
    <property type="entry name" value="S24_LexA-like"/>
    <property type="match status" value="1"/>
</dbReference>
<feature type="domain" description="HTH cro/C1-type" evidence="4">
    <location>
        <begin position="40"/>
        <end position="72"/>
    </location>
</feature>
<dbReference type="Gene3D" id="1.10.260.40">
    <property type="entry name" value="lambda repressor-like DNA-binding domains"/>
    <property type="match status" value="1"/>
</dbReference>
<comment type="caution">
    <text evidence="5">The sequence shown here is derived from an EMBL/GenBank/DDBJ whole genome shotgun (WGS) entry which is preliminary data.</text>
</comment>
<protein>
    <recommendedName>
        <fullName evidence="4">HTH cro/C1-type domain-containing protein</fullName>
    </recommendedName>
</protein>
<evidence type="ECO:0000256" key="3">
    <source>
        <dbReference type="ARBA" id="ARBA00023163"/>
    </source>
</evidence>
<sequence>MLPLKEKIMNRLKACRAHQGWTFAETAAELAKITGAKFIPSRYGNWELGINTPPLDMMIALGTLFDKPPAYLAGLTDDDGKAPETRDYLVPAQSIVPSSKGLVSLGEKALAFHTSFLEKIKLDKAKALLVAAPDDSMAGIIEEGDLALIDRRETTVTRDDMFAILVGDRLWLRWVRQTLQGDYTVQAENRDGYPDQILSSDQLAELSILGRVRMITHLR</sequence>
<dbReference type="Gene3D" id="2.10.109.10">
    <property type="entry name" value="Umud Fragment, subunit A"/>
    <property type="match status" value="1"/>
</dbReference>
<keyword evidence="2" id="KW-0238">DNA-binding</keyword>
<reference evidence="5 6" key="1">
    <citation type="submission" date="2016-10" db="EMBL/GenBank/DDBJ databases">
        <authorList>
            <person name="Varghese N."/>
            <person name="Submissions S."/>
        </authorList>
    </citation>
    <scope>NUCLEOTIDE SEQUENCE [LARGE SCALE GENOMIC DNA]</scope>
    <source>
        <strain evidence="5 6">BS2773</strain>
    </source>
</reference>
<name>A0A1H4U4A5_9PSED</name>
<dbReference type="EMBL" id="FNTS01000001">
    <property type="protein sequence ID" value="SEC63539.1"/>
    <property type="molecule type" value="Genomic_DNA"/>
</dbReference>
<dbReference type="PANTHER" id="PTHR40661">
    <property type="match status" value="1"/>
</dbReference>
<dbReference type="InterPro" id="IPR039418">
    <property type="entry name" value="LexA-like"/>
</dbReference>
<dbReference type="InterPro" id="IPR010982">
    <property type="entry name" value="Lambda_DNA-bd_dom_sf"/>
</dbReference>
<keyword evidence="3" id="KW-0804">Transcription</keyword>